<gene>
    <name evidence="9" type="ORF">ACEWY4_007635</name>
</gene>
<dbReference type="Pfam" id="PF13359">
    <property type="entry name" value="DDE_Tnp_4"/>
    <property type="match status" value="1"/>
</dbReference>
<accession>A0ABD1KGZ9</accession>
<name>A0ABD1KGZ9_9TELE</name>
<evidence type="ECO:0000259" key="8">
    <source>
        <dbReference type="Pfam" id="PF13359"/>
    </source>
</evidence>
<comment type="similarity">
    <text evidence="3">Belongs to the HARBI1 family.</text>
</comment>
<proteinExistence type="inferred from homology"/>
<comment type="subcellular location">
    <subcellularLocation>
        <location evidence="2">Nucleus</location>
    </subcellularLocation>
</comment>
<dbReference type="InterPro" id="IPR027806">
    <property type="entry name" value="HARBI1_dom"/>
</dbReference>
<protein>
    <recommendedName>
        <fullName evidence="8">DDE Tnp4 domain-containing protein</fullName>
    </recommendedName>
</protein>
<dbReference type="GO" id="GO:0046872">
    <property type="term" value="F:metal ion binding"/>
    <property type="evidence" value="ECO:0007669"/>
    <property type="project" value="UniProtKB-KW"/>
</dbReference>
<keyword evidence="7" id="KW-0539">Nucleus</keyword>
<evidence type="ECO:0000256" key="5">
    <source>
        <dbReference type="ARBA" id="ARBA00022723"/>
    </source>
</evidence>
<keyword evidence="10" id="KW-1185">Reference proteome</keyword>
<comment type="caution">
    <text evidence="9">The sequence shown here is derived from an EMBL/GenBank/DDBJ whole genome shotgun (WGS) entry which is preliminary data.</text>
</comment>
<keyword evidence="4" id="KW-0540">Nuclease</keyword>
<dbReference type="EMBL" id="JBHFQA010000006">
    <property type="protein sequence ID" value="KAL2098428.1"/>
    <property type="molecule type" value="Genomic_DNA"/>
</dbReference>
<dbReference type="GO" id="GO:0005634">
    <property type="term" value="C:nucleus"/>
    <property type="evidence" value="ECO:0007669"/>
    <property type="project" value="UniProtKB-SubCell"/>
</dbReference>
<comment type="cofactor">
    <cofactor evidence="1">
        <name>a divalent metal cation</name>
        <dbReference type="ChEBI" id="CHEBI:60240"/>
    </cofactor>
</comment>
<evidence type="ECO:0000256" key="7">
    <source>
        <dbReference type="ARBA" id="ARBA00023242"/>
    </source>
</evidence>
<evidence type="ECO:0000256" key="6">
    <source>
        <dbReference type="ARBA" id="ARBA00022801"/>
    </source>
</evidence>
<dbReference type="Proteomes" id="UP001591681">
    <property type="component" value="Unassembled WGS sequence"/>
</dbReference>
<reference evidence="9 10" key="1">
    <citation type="submission" date="2024-09" db="EMBL/GenBank/DDBJ databases">
        <title>A chromosome-level genome assembly of Gray's grenadier anchovy, Coilia grayii.</title>
        <authorList>
            <person name="Fu Z."/>
        </authorList>
    </citation>
    <scope>NUCLEOTIDE SEQUENCE [LARGE SCALE GENOMIC DNA]</scope>
    <source>
        <strain evidence="9">G4</strain>
        <tissue evidence="9">Muscle</tissue>
    </source>
</reference>
<sequence length="309" mass="35463">MDLVLVTFLCLVVNLISLIRIRRFMVLWHLLRGAAILPTVAAPLPPPRSRSQWIKIRNRQWWETTVLTEFTDNEWKANFRTSRISFMKLCDLMSPYMAPEVTTVRAPIPLLMRIAVVLYKLGSCVEYRIVANQFGIHKSTVKKFVYQFCVSMLEGPIRQLIRVPTDEEALQIARRFEAVYHIPQVMGLIDGTHIPILPPSDGYRDFINRKGWPSYVLQAVVDDRCCFWSISCRMPGSAHDANVLSQSDLYKRAHLLPQCVRTIEGQDIPLFLIGDPAYPLLSWLMKGYKNSPRLSAEQESFNTYLSSGS</sequence>
<dbReference type="InterPro" id="IPR045249">
    <property type="entry name" value="HARBI1-like"/>
</dbReference>
<evidence type="ECO:0000256" key="3">
    <source>
        <dbReference type="ARBA" id="ARBA00006958"/>
    </source>
</evidence>
<dbReference type="AlphaFoldDB" id="A0ABD1KGZ9"/>
<evidence type="ECO:0000256" key="4">
    <source>
        <dbReference type="ARBA" id="ARBA00022722"/>
    </source>
</evidence>
<evidence type="ECO:0000256" key="2">
    <source>
        <dbReference type="ARBA" id="ARBA00004123"/>
    </source>
</evidence>
<evidence type="ECO:0000313" key="9">
    <source>
        <dbReference type="EMBL" id="KAL2098428.1"/>
    </source>
</evidence>
<keyword evidence="5" id="KW-0479">Metal-binding</keyword>
<feature type="domain" description="DDE Tnp4" evidence="8">
    <location>
        <begin position="189"/>
        <end position="307"/>
    </location>
</feature>
<dbReference type="GO" id="GO:0004518">
    <property type="term" value="F:nuclease activity"/>
    <property type="evidence" value="ECO:0007669"/>
    <property type="project" value="UniProtKB-KW"/>
</dbReference>
<organism evidence="9 10">
    <name type="scientific">Coilia grayii</name>
    <name type="common">Gray's grenadier anchovy</name>
    <dbReference type="NCBI Taxonomy" id="363190"/>
    <lineage>
        <taxon>Eukaryota</taxon>
        <taxon>Metazoa</taxon>
        <taxon>Chordata</taxon>
        <taxon>Craniata</taxon>
        <taxon>Vertebrata</taxon>
        <taxon>Euteleostomi</taxon>
        <taxon>Actinopterygii</taxon>
        <taxon>Neopterygii</taxon>
        <taxon>Teleostei</taxon>
        <taxon>Clupei</taxon>
        <taxon>Clupeiformes</taxon>
        <taxon>Clupeoidei</taxon>
        <taxon>Engraulidae</taxon>
        <taxon>Coilinae</taxon>
        <taxon>Coilia</taxon>
    </lineage>
</organism>
<dbReference type="PANTHER" id="PTHR22930">
    <property type="match status" value="1"/>
</dbReference>
<dbReference type="PANTHER" id="PTHR22930:SF206">
    <property type="entry name" value="NUCLEASE HARBI1"/>
    <property type="match status" value="1"/>
</dbReference>
<keyword evidence="6" id="KW-0378">Hydrolase</keyword>
<dbReference type="GO" id="GO:0016787">
    <property type="term" value="F:hydrolase activity"/>
    <property type="evidence" value="ECO:0007669"/>
    <property type="project" value="UniProtKB-KW"/>
</dbReference>
<evidence type="ECO:0000256" key="1">
    <source>
        <dbReference type="ARBA" id="ARBA00001968"/>
    </source>
</evidence>
<evidence type="ECO:0000313" key="10">
    <source>
        <dbReference type="Proteomes" id="UP001591681"/>
    </source>
</evidence>